<evidence type="ECO:0000313" key="2">
    <source>
        <dbReference type="EMBL" id="CAH0522100.1"/>
    </source>
</evidence>
<sequence length="115" mass="13208">MKILTQRAPFFVTLRFLDLRVLVTATRTRTRWKKDLKSALSSYAAMNPRATKYFCKRKYGRGYSARKYIESLSDEKNIQLQKALDFKDQAYGTVSTCSGEAVLVLASESRRGKKI</sequence>
<protein>
    <submittedName>
        <fullName evidence="2">Uncharacterized protein</fullName>
    </submittedName>
</protein>
<proteinExistence type="predicted"/>
<name>A0ABN8DAR7_9STRA</name>
<organism evidence="2 3">
    <name type="scientific">Peronospora belbahrii</name>
    <dbReference type="NCBI Taxonomy" id="622444"/>
    <lineage>
        <taxon>Eukaryota</taxon>
        <taxon>Sar</taxon>
        <taxon>Stramenopiles</taxon>
        <taxon>Oomycota</taxon>
        <taxon>Peronosporomycetes</taxon>
        <taxon>Peronosporales</taxon>
        <taxon>Peronosporaceae</taxon>
        <taxon>Peronospora</taxon>
    </lineage>
</organism>
<comment type="caution">
    <text evidence="2">The sequence shown here is derived from an EMBL/GenBank/DDBJ whole genome shotgun (WGS) entry which is preliminary data.</text>
</comment>
<keyword evidence="3" id="KW-1185">Reference proteome</keyword>
<feature type="signal peptide" evidence="1">
    <location>
        <begin position="1"/>
        <end position="25"/>
    </location>
</feature>
<dbReference type="EMBL" id="CAKLCB010000387">
    <property type="protein sequence ID" value="CAH0522100.1"/>
    <property type="molecule type" value="Genomic_DNA"/>
</dbReference>
<keyword evidence="1" id="KW-0732">Signal</keyword>
<gene>
    <name evidence="2" type="ORF">PBS001_LOCUS8537</name>
</gene>
<accession>A0ABN8DAR7</accession>
<reference evidence="2 3" key="1">
    <citation type="submission" date="2021-11" db="EMBL/GenBank/DDBJ databases">
        <authorList>
            <person name="Islam A."/>
            <person name="Islam S."/>
            <person name="Flora M.S."/>
            <person name="Rahman M."/>
            <person name="Ziaur R.M."/>
            <person name="Epstein J.H."/>
            <person name="Hassan M."/>
            <person name="Klassen M."/>
            <person name="Woodard K."/>
            <person name="Webb A."/>
            <person name="Webby R.J."/>
            <person name="El Zowalaty M.E."/>
        </authorList>
    </citation>
    <scope>NUCLEOTIDE SEQUENCE [LARGE SCALE GENOMIC DNA]</scope>
    <source>
        <strain evidence="2">Pbs1</strain>
    </source>
</reference>
<dbReference type="Proteomes" id="UP001158986">
    <property type="component" value="Unassembled WGS sequence"/>
</dbReference>
<feature type="chain" id="PRO_5046647699" evidence="1">
    <location>
        <begin position="26"/>
        <end position="115"/>
    </location>
</feature>
<evidence type="ECO:0000256" key="1">
    <source>
        <dbReference type="SAM" id="SignalP"/>
    </source>
</evidence>
<evidence type="ECO:0000313" key="3">
    <source>
        <dbReference type="Proteomes" id="UP001158986"/>
    </source>
</evidence>